<feature type="region of interest" description="Disordered" evidence="7">
    <location>
        <begin position="111"/>
        <end position="147"/>
    </location>
</feature>
<accession>A0AAD8IYH9</accession>
<dbReference type="GO" id="GO:0005634">
    <property type="term" value="C:nucleus"/>
    <property type="evidence" value="ECO:0007669"/>
    <property type="project" value="UniProtKB-SubCell"/>
</dbReference>
<evidence type="ECO:0000256" key="5">
    <source>
        <dbReference type="ARBA" id="ARBA00023163"/>
    </source>
</evidence>
<dbReference type="PANTHER" id="PTHR31945:SF17">
    <property type="entry name" value="TRANSCRIPTION FACTOR FER-LIKE IRON DEFICIENCY-INDUCED TRANSCRIPTION FACTOR"/>
    <property type="match status" value="1"/>
</dbReference>
<reference evidence="9" key="1">
    <citation type="submission" date="2023-02" db="EMBL/GenBank/DDBJ databases">
        <title>Genome of toxic invasive species Heracleum sosnowskyi carries increased number of genes despite the absence of recent whole-genome duplications.</title>
        <authorList>
            <person name="Schelkunov M."/>
            <person name="Shtratnikova V."/>
            <person name="Makarenko M."/>
            <person name="Klepikova A."/>
            <person name="Omelchenko D."/>
            <person name="Novikova G."/>
            <person name="Obukhova E."/>
            <person name="Bogdanov V."/>
            <person name="Penin A."/>
            <person name="Logacheva M."/>
        </authorList>
    </citation>
    <scope>NUCLEOTIDE SEQUENCE</scope>
    <source>
        <strain evidence="9">Hsosn_3</strain>
        <tissue evidence="9">Leaf</tissue>
    </source>
</reference>
<comment type="subcellular location">
    <subcellularLocation>
        <location evidence="1">Nucleus</location>
    </subcellularLocation>
</comment>
<dbReference type="Proteomes" id="UP001237642">
    <property type="component" value="Unassembled WGS sequence"/>
</dbReference>
<proteinExistence type="predicted"/>
<dbReference type="PANTHER" id="PTHR31945">
    <property type="entry name" value="TRANSCRIPTION FACTOR SCREAM2-RELATED"/>
    <property type="match status" value="1"/>
</dbReference>
<dbReference type="FunFam" id="4.10.280.10:FF:000096">
    <property type="entry name" value="Basic helix-loop-helix (BHLH) DNA-binding superfamily protein"/>
    <property type="match status" value="1"/>
</dbReference>
<keyword evidence="4" id="KW-0238">DNA-binding</keyword>
<dbReference type="InterPro" id="IPR036638">
    <property type="entry name" value="HLH_DNA-bd_sf"/>
</dbReference>
<dbReference type="InterPro" id="IPR011598">
    <property type="entry name" value="bHLH_dom"/>
</dbReference>
<evidence type="ECO:0000256" key="6">
    <source>
        <dbReference type="ARBA" id="ARBA00023242"/>
    </source>
</evidence>
<dbReference type="SMART" id="SM00353">
    <property type="entry name" value="HLH"/>
    <property type="match status" value="1"/>
</dbReference>
<evidence type="ECO:0000259" key="8">
    <source>
        <dbReference type="PROSITE" id="PS50888"/>
    </source>
</evidence>
<evidence type="ECO:0000256" key="2">
    <source>
        <dbReference type="ARBA" id="ARBA00011738"/>
    </source>
</evidence>
<sequence length="337" mass="37873">MERTDSSGFPMAHVDEDYSLVDFMDEANFEQFIALIRGETAEPNVRFCHNFLDCDHVNGCTIDDQSLINNHFDSGFGLPYHQFSNPPITTFPDPTSLLNSFPNNCQELKQVQQDEDEENDAEEYSSGNMTTTTTCTRTKRTTKADRSRTLISERRRRSRMKDKLYALRALVPNITKMDKASIVGDAALYVQELQMQAKKLKGEVASLESSLTGMDKQQGGLHDSAHKNQVTNLYPVVKKILQIDVYQVEEKGYYVRIVSNKGHGVAGSLYKALESFSSFTLRSSNLATLDDTFLFTFTLNVREGELDMNLGNLKLWVAGALLNQGFDFKTSPIGLAN</sequence>
<dbReference type="GO" id="GO:0003700">
    <property type="term" value="F:DNA-binding transcription factor activity"/>
    <property type="evidence" value="ECO:0007669"/>
    <property type="project" value="TreeGrafter"/>
</dbReference>
<dbReference type="GO" id="GO:0046983">
    <property type="term" value="F:protein dimerization activity"/>
    <property type="evidence" value="ECO:0007669"/>
    <property type="project" value="InterPro"/>
</dbReference>
<comment type="caution">
    <text evidence="9">The sequence shown here is derived from an EMBL/GenBank/DDBJ whole genome shotgun (WGS) entry which is preliminary data.</text>
</comment>
<keyword evidence="5" id="KW-0804">Transcription</keyword>
<feature type="domain" description="BHLH" evidence="8">
    <location>
        <begin position="144"/>
        <end position="193"/>
    </location>
</feature>
<reference evidence="9" key="2">
    <citation type="submission" date="2023-05" db="EMBL/GenBank/DDBJ databases">
        <authorList>
            <person name="Schelkunov M.I."/>
        </authorList>
    </citation>
    <scope>NUCLEOTIDE SEQUENCE</scope>
    <source>
        <strain evidence="9">Hsosn_3</strain>
        <tissue evidence="9">Leaf</tissue>
    </source>
</reference>
<dbReference type="Pfam" id="PF00010">
    <property type="entry name" value="HLH"/>
    <property type="match status" value="1"/>
</dbReference>
<evidence type="ECO:0000256" key="7">
    <source>
        <dbReference type="SAM" id="MobiDB-lite"/>
    </source>
</evidence>
<dbReference type="EMBL" id="JAUIZM010000003">
    <property type="protein sequence ID" value="KAK1394389.1"/>
    <property type="molecule type" value="Genomic_DNA"/>
</dbReference>
<gene>
    <name evidence="9" type="ORF">POM88_013445</name>
</gene>
<dbReference type="AlphaFoldDB" id="A0AAD8IYH9"/>
<evidence type="ECO:0000256" key="3">
    <source>
        <dbReference type="ARBA" id="ARBA00023015"/>
    </source>
</evidence>
<evidence type="ECO:0000256" key="1">
    <source>
        <dbReference type="ARBA" id="ARBA00004123"/>
    </source>
</evidence>
<evidence type="ECO:0000256" key="4">
    <source>
        <dbReference type="ARBA" id="ARBA00023125"/>
    </source>
</evidence>
<dbReference type="Gene3D" id="4.10.280.10">
    <property type="entry name" value="Helix-loop-helix DNA-binding domain"/>
    <property type="match status" value="1"/>
</dbReference>
<protein>
    <submittedName>
        <fullName evidence="9">Transcription factor FER-LIKE IRON DEFICIENCY-INDUCED TRANSCRIPTION FACTOR-like</fullName>
    </submittedName>
</protein>
<name>A0AAD8IYH9_9APIA</name>
<organism evidence="9 10">
    <name type="scientific">Heracleum sosnowskyi</name>
    <dbReference type="NCBI Taxonomy" id="360622"/>
    <lineage>
        <taxon>Eukaryota</taxon>
        <taxon>Viridiplantae</taxon>
        <taxon>Streptophyta</taxon>
        <taxon>Embryophyta</taxon>
        <taxon>Tracheophyta</taxon>
        <taxon>Spermatophyta</taxon>
        <taxon>Magnoliopsida</taxon>
        <taxon>eudicotyledons</taxon>
        <taxon>Gunneridae</taxon>
        <taxon>Pentapetalae</taxon>
        <taxon>asterids</taxon>
        <taxon>campanulids</taxon>
        <taxon>Apiales</taxon>
        <taxon>Apiaceae</taxon>
        <taxon>Apioideae</taxon>
        <taxon>apioid superclade</taxon>
        <taxon>Tordylieae</taxon>
        <taxon>Tordyliinae</taxon>
        <taxon>Heracleum</taxon>
    </lineage>
</organism>
<dbReference type="GO" id="GO:0043565">
    <property type="term" value="F:sequence-specific DNA binding"/>
    <property type="evidence" value="ECO:0007669"/>
    <property type="project" value="TreeGrafter"/>
</dbReference>
<dbReference type="InterPro" id="IPR051358">
    <property type="entry name" value="TF_AMS/ICE1/BHLH6-like"/>
</dbReference>
<evidence type="ECO:0000313" key="9">
    <source>
        <dbReference type="EMBL" id="KAK1394389.1"/>
    </source>
</evidence>
<keyword evidence="10" id="KW-1185">Reference proteome</keyword>
<keyword evidence="3" id="KW-0805">Transcription regulation</keyword>
<dbReference type="SUPFAM" id="SSF47459">
    <property type="entry name" value="HLH, helix-loop-helix DNA-binding domain"/>
    <property type="match status" value="1"/>
</dbReference>
<keyword evidence="6" id="KW-0539">Nucleus</keyword>
<dbReference type="PROSITE" id="PS50888">
    <property type="entry name" value="BHLH"/>
    <property type="match status" value="1"/>
</dbReference>
<feature type="compositionally biased region" description="Acidic residues" evidence="7">
    <location>
        <begin position="113"/>
        <end position="123"/>
    </location>
</feature>
<comment type="subunit">
    <text evidence="2">Homodimer.</text>
</comment>
<evidence type="ECO:0000313" key="10">
    <source>
        <dbReference type="Proteomes" id="UP001237642"/>
    </source>
</evidence>